<reference evidence="2" key="2">
    <citation type="submission" date="2025-09" db="UniProtKB">
        <authorList>
            <consortium name="Ensembl"/>
        </authorList>
    </citation>
    <scope>IDENTIFICATION</scope>
</reference>
<organism evidence="2 3">
    <name type="scientific">Cercocebus atys</name>
    <name type="common">Sooty mangabey</name>
    <name type="synonym">Cercocebus torquatus atys</name>
    <dbReference type="NCBI Taxonomy" id="9531"/>
    <lineage>
        <taxon>Eukaryota</taxon>
        <taxon>Metazoa</taxon>
        <taxon>Chordata</taxon>
        <taxon>Craniata</taxon>
        <taxon>Vertebrata</taxon>
        <taxon>Euteleostomi</taxon>
        <taxon>Mammalia</taxon>
        <taxon>Eutheria</taxon>
        <taxon>Euarchontoglires</taxon>
        <taxon>Primates</taxon>
        <taxon>Haplorrhini</taxon>
        <taxon>Catarrhini</taxon>
        <taxon>Cercopithecidae</taxon>
        <taxon>Cercopithecinae</taxon>
        <taxon>Cercocebus</taxon>
    </lineage>
</organism>
<name>A0A2K5MWV2_CERAT</name>
<accession>A0A2K5MWV2</accession>
<feature type="region of interest" description="Disordered" evidence="1">
    <location>
        <begin position="189"/>
        <end position="208"/>
    </location>
</feature>
<reference evidence="2" key="1">
    <citation type="submission" date="2025-08" db="UniProtKB">
        <authorList>
            <consortium name="Ensembl"/>
        </authorList>
    </citation>
    <scope>IDENTIFICATION</scope>
</reference>
<dbReference type="Ensembl" id="ENSCATT00000053931.1">
    <property type="protein sequence ID" value="ENSCATP00000029671.1"/>
    <property type="gene ID" value="ENSCATG00000038057.1"/>
</dbReference>
<dbReference type="OMA" id="SMRCSIS"/>
<proteinExistence type="predicted"/>
<sequence length="208" mass="22184">MATFSATLLTQVHPLLLSFPQRTGSRAWWMSFATLDASSAALHLSLFSPKLVSLTLIVVGGGWMLKVEADLEKETRRVTVAKDSWKRSSITSSLATARRLRPWHSQRLCAGPSLSISSGPASCSKVSTVRQWTSSMRCSISRSGSGGSGSLFSTCGFTGPLRFSLTITSVTLAGGQGREYTCVLPPGFQPALPSREHKKTGQGGPVPP</sequence>
<keyword evidence="3" id="KW-1185">Reference proteome</keyword>
<dbReference type="Proteomes" id="UP000233060">
    <property type="component" value="Unassembled WGS sequence"/>
</dbReference>
<evidence type="ECO:0000313" key="2">
    <source>
        <dbReference type="Ensembl" id="ENSCATP00000029671.1"/>
    </source>
</evidence>
<protein>
    <submittedName>
        <fullName evidence="2">Uncharacterized protein</fullName>
    </submittedName>
</protein>
<dbReference type="AlphaFoldDB" id="A0A2K5MWV2"/>
<evidence type="ECO:0000313" key="3">
    <source>
        <dbReference type="Proteomes" id="UP000233060"/>
    </source>
</evidence>
<dbReference type="Bgee" id="ENSCATG00000038057">
    <property type="expression patterns" value="Expressed in lymph node and 11 other cell types or tissues"/>
</dbReference>
<dbReference type="GeneTree" id="ENSGT00910000147296"/>
<evidence type="ECO:0000256" key="1">
    <source>
        <dbReference type="SAM" id="MobiDB-lite"/>
    </source>
</evidence>